<comment type="similarity">
    <text evidence="1">Belongs to the short-chain dehydrogenases/reductases (SDR) family.</text>
</comment>
<reference evidence="3" key="1">
    <citation type="submission" date="2018-05" db="EMBL/GenBank/DDBJ databases">
        <authorList>
            <person name="Lanie J.A."/>
            <person name="Ng W.-L."/>
            <person name="Kazmierczak K.M."/>
            <person name="Andrzejewski T.M."/>
            <person name="Davidsen T.M."/>
            <person name="Wayne K.J."/>
            <person name="Tettelin H."/>
            <person name="Glass J.I."/>
            <person name="Rusch D."/>
            <person name="Podicherti R."/>
            <person name="Tsui H.-C.T."/>
            <person name="Winkler M.E."/>
        </authorList>
    </citation>
    <scope>NUCLEOTIDE SEQUENCE</scope>
</reference>
<dbReference type="GO" id="GO:0016616">
    <property type="term" value="F:oxidoreductase activity, acting on the CH-OH group of donors, NAD or NADP as acceptor"/>
    <property type="evidence" value="ECO:0007669"/>
    <property type="project" value="TreeGrafter"/>
</dbReference>
<dbReference type="EMBL" id="UINC01014390">
    <property type="protein sequence ID" value="SVA61406.1"/>
    <property type="molecule type" value="Genomic_DNA"/>
</dbReference>
<evidence type="ECO:0000313" key="3">
    <source>
        <dbReference type="EMBL" id="SVA61406.1"/>
    </source>
</evidence>
<dbReference type="InterPro" id="IPR036291">
    <property type="entry name" value="NAD(P)-bd_dom_sf"/>
</dbReference>
<evidence type="ECO:0000256" key="2">
    <source>
        <dbReference type="ARBA" id="ARBA00023002"/>
    </source>
</evidence>
<evidence type="ECO:0000256" key="1">
    <source>
        <dbReference type="ARBA" id="ARBA00006484"/>
    </source>
</evidence>
<organism evidence="3">
    <name type="scientific">marine metagenome</name>
    <dbReference type="NCBI Taxonomy" id="408172"/>
    <lineage>
        <taxon>unclassified sequences</taxon>
        <taxon>metagenomes</taxon>
        <taxon>ecological metagenomes</taxon>
    </lineage>
</organism>
<proteinExistence type="inferred from homology"/>
<dbReference type="Gene3D" id="3.40.50.720">
    <property type="entry name" value="NAD(P)-binding Rossmann-like Domain"/>
    <property type="match status" value="1"/>
</dbReference>
<keyword evidence="2" id="KW-0560">Oxidoreductase</keyword>
<sequence>MTKNESKVAVITGAASGIGRATVIAMLDQGFQVAAMDIDADGLDTLSNSLQSNKERCDTYIADVASKEQCHSTISQIFEKNGRIDVLANIAGIARSEHMTEVSETSWNQMVGVNLSGVFWCSQAAIPFLIENNGSLINIASCSGLMGQAYTVAYSATKGGVIAMTKSLAMEYIKTGIRINAVAPGSVQTQLIDNYSIPEDVNMDLVKPYMGFRGVAEAEEISNVISFLASYDARRIHGAVITVDGGLTAG</sequence>
<dbReference type="FunFam" id="3.40.50.720:FF:000084">
    <property type="entry name" value="Short-chain dehydrogenase reductase"/>
    <property type="match status" value="1"/>
</dbReference>
<evidence type="ECO:0008006" key="4">
    <source>
        <dbReference type="Google" id="ProtNLM"/>
    </source>
</evidence>
<dbReference type="PRINTS" id="PR00080">
    <property type="entry name" value="SDRFAMILY"/>
</dbReference>
<dbReference type="PRINTS" id="PR00081">
    <property type="entry name" value="GDHRDH"/>
</dbReference>
<dbReference type="PROSITE" id="PS00061">
    <property type="entry name" value="ADH_SHORT"/>
    <property type="match status" value="1"/>
</dbReference>
<protein>
    <recommendedName>
        <fullName evidence="4">Short-chain dehydrogenase</fullName>
    </recommendedName>
</protein>
<dbReference type="AlphaFoldDB" id="A0A381X9H8"/>
<gene>
    <name evidence="3" type="ORF">METZ01_LOCUS114260</name>
</gene>
<dbReference type="PANTHER" id="PTHR42760:SF133">
    <property type="entry name" value="3-OXOACYL-[ACYL-CARRIER-PROTEIN] REDUCTASE"/>
    <property type="match status" value="1"/>
</dbReference>
<dbReference type="InterPro" id="IPR020904">
    <property type="entry name" value="Sc_DH/Rdtase_CS"/>
</dbReference>
<dbReference type="InterPro" id="IPR002347">
    <property type="entry name" value="SDR_fam"/>
</dbReference>
<dbReference type="Pfam" id="PF13561">
    <property type="entry name" value="adh_short_C2"/>
    <property type="match status" value="1"/>
</dbReference>
<accession>A0A381X9H8</accession>
<name>A0A381X9H8_9ZZZZ</name>
<dbReference type="PANTHER" id="PTHR42760">
    <property type="entry name" value="SHORT-CHAIN DEHYDROGENASES/REDUCTASES FAMILY MEMBER"/>
    <property type="match status" value="1"/>
</dbReference>
<dbReference type="SUPFAM" id="SSF51735">
    <property type="entry name" value="NAD(P)-binding Rossmann-fold domains"/>
    <property type="match status" value="1"/>
</dbReference>